<dbReference type="InterPro" id="IPR013783">
    <property type="entry name" value="Ig-like_fold"/>
</dbReference>
<dbReference type="PANTHER" id="PTHR30251">
    <property type="entry name" value="PILUS ASSEMBLY CHAPERONE"/>
    <property type="match status" value="1"/>
</dbReference>
<evidence type="ECO:0000259" key="10">
    <source>
        <dbReference type="Pfam" id="PF02753"/>
    </source>
</evidence>
<proteinExistence type="inferred from homology"/>
<keyword evidence="3" id="KW-1029">Fimbrium biogenesis</keyword>
<evidence type="ECO:0000256" key="8">
    <source>
        <dbReference type="RuleBase" id="RU003918"/>
    </source>
</evidence>
<dbReference type="InterPro" id="IPR016147">
    <property type="entry name" value="Pili_assmbl_chaperone_N"/>
</dbReference>
<dbReference type="Gene3D" id="2.60.40.10">
    <property type="entry name" value="Immunoglobulins"/>
    <property type="match status" value="2"/>
</dbReference>
<evidence type="ECO:0000256" key="2">
    <source>
        <dbReference type="ARBA" id="ARBA00007399"/>
    </source>
</evidence>
<dbReference type="Proteomes" id="UP000653275">
    <property type="component" value="Unassembled WGS sequence"/>
</dbReference>
<evidence type="ECO:0000256" key="5">
    <source>
        <dbReference type="ARBA" id="ARBA00022764"/>
    </source>
</evidence>
<dbReference type="Pfam" id="PF00345">
    <property type="entry name" value="PapD_N"/>
    <property type="match status" value="1"/>
</dbReference>
<gene>
    <name evidence="11" type="ORF">I7V27_06220</name>
</gene>
<evidence type="ECO:0000313" key="11">
    <source>
        <dbReference type="EMBL" id="MBL5934055.1"/>
    </source>
</evidence>
<evidence type="ECO:0000256" key="6">
    <source>
        <dbReference type="ARBA" id="ARBA00023186"/>
    </source>
</evidence>
<keyword evidence="6 8" id="KW-0143">Chaperone</keyword>
<comment type="similarity">
    <text evidence="2 8">Belongs to the periplasmic pilus chaperone family.</text>
</comment>
<dbReference type="FunFam" id="2.60.40.10:FF:000458">
    <property type="entry name" value="Molecular chaperone FimC"/>
    <property type="match status" value="1"/>
</dbReference>
<sequence length="266" mass="29557">MLQLAVLSSQGIIMSTLKKFLLLSVLFSVSNASMAGVTISGTRVVFPGSEREVSIRTNNKGKLPALVQVWIDDGKANADINQVKTPFIVTPPVYRIEQGKGQSLRLIYNGMSLPQDRESLFWFNLLEIPPANKDEQLGKNSLELAFRTRIKIFWRPQALQDNSVKKFYRLSWEVINDSKKGTGIKITNPTGYYFSFDTGSFTQSGKKYVMNMDMVAPGASEVYYAKNGSTFGGNVTQITAKLLNDYGSPIEKTLTNQAGKGFVEQQ</sequence>
<dbReference type="InterPro" id="IPR008962">
    <property type="entry name" value="PapD-like_sf"/>
</dbReference>
<protein>
    <submittedName>
        <fullName evidence="11">Fimbria/pilus periplasmic chaperone</fullName>
    </submittedName>
</protein>
<dbReference type="SUPFAM" id="SSF49584">
    <property type="entry name" value="Periplasmic chaperone C-domain"/>
    <property type="match status" value="1"/>
</dbReference>
<evidence type="ECO:0000256" key="7">
    <source>
        <dbReference type="ARBA" id="ARBA00023319"/>
    </source>
</evidence>
<feature type="domain" description="Pili assembly chaperone N-terminal" evidence="9">
    <location>
        <begin position="36"/>
        <end position="159"/>
    </location>
</feature>
<dbReference type="AlphaFoldDB" id="A0AAP2ACA0"/>
<keyword evidence="5" id="KW-0574">Periplasm</keyword>
<comment type="subcellular location">
    <subcellularLocation>
        <location evidence="1 8">Periplasm</location>
    </subcellularLocation>
</comment>
<dbReference type="InterPro" id="IPR016148">
    <property type="entry name" value="Pili_assmbl_chaperone_C"/>
</dbReference>
<name>A0AAP2ACA0_LELAM</name>
<dbReference type="GO" id="GO:0071555">
    <property type="term" value="P:cell wall organization"/>
    <property type="evidence" value="ECO:0007669"/>
    <property type="project" value="InterPro"/>
</dbReference>
<dbReference type="PROSITE" id="PS00635">
    <property type="entry name" value="PILI_CHAPERONE"/>
    <property type="match status" value="1"/>
</dbReference>
<evidence type="ECO:0000259" key="9">
    <source>
        <dbReference type="Pfam" id="PF00345"/>
    </source>
</evidence>
<dbReference type="InterPro" id="IPR050643">
    <property type="entry name" value="Periplasmic_pilus_chap"/>
</dbReference>
<comment type="caution">
    <text evidence="11">The sequence shown here is derived from an EMBL/GenBank/DDBJ whole genome shotgun (WGS) entry which is preliminary data.</text>
</comment>
<dbReference type="EMBL" id="JAENMS010000002">
    <property type="protein sequence ID" value="MBL5934055.1"/>
    <property type="molecule type" value="Genomic_DNA"/>
</dbReference>
<evidence type="ECO:0000256" key="3">
    <source>
        <dbReference type="ARBA" id="ARBA00022558"/>
    </source>
</evidence>
<feature type="domain" description="Pili assembly chaperone C-terminal" evidence="10">
    <location>
        <begin position="186"/>
        <end position="248"/>
    </location>
</feature>
<dbReference type="InterPro" id="IPR036316">
    <property type="entry name" value="Pili_assmbl_chap_C_dom_sf"/>
</dbReference>
<dbReference type="SUPFAM" id="SSF49354">
    <property type="entry name" value="PapD-like"/>
    <property type="match status" value="1"/>
</dbReference>
<evidence type="ECO:0000256" key="4">
    <source>
        <dbReference type="ARBA" id="ARBA00022729"/>
    </source>
</evidence>
<dbReference type="PANTHER" id="PTHR30251:SF2">
    <property type="entry name" value="FIMBRIAL CHAPERONE YADV-RELATED"/>
    <property type="match status" value="1"/>
</dbReference>
<evidence type="ECO:0000256" key="1">
    <source>
        <dbReference type="ARBA" id="ARBA00004418"/>
    </source>
</evidence>
<keyword evidence="7" id="KW-0393">Immunoglobulin domain</keyword>
<dbReference type="GO" id="GO:0030288">
    <property type="term" value="C:outer membrane-bounded periplasmic space"/>
    <property type="evidence" value="ECO:0007669"/>
    <property type="project" value="InterPro"/>
</dbReference>
<reference evidence="11" key="1">
    <citation type="submission" date="2020-12" db="EMBL/GenBank/DDBJ databases">
        <title>Draft genome sequence of Enterobacter spp., Lelliottia spp. and Serratia spp. isolated from drinking water reservoirs and lakes.</title>
        <authorList>
            <person name="Reitter C."/>
            <person name="Neuhaus K."/>
            <person name="Huegler M."/>
        </authorList>
    </citation>
    <scope>NUCLEOTIDE SEQUENCE</scope>
    <source>
        <strain evidence="11">TZW15</strain>
    </source>
</reference>
<evidence type="ECO:0000313" key="12">
    <source>
        <dbReference type="Proteomes" id="UP000653275"/>
    </source>
</evidence>
<dbReference type="InterPro" id="IPR001829">
    <property type="entry name" value="Pili_assmbl_chaperone_bac"/>
</dbReference>
<dbReference type="Pfam" id="PF02753">
    <property type="entry name" value="PapD_C"/>
    <property type="match status" value="1"/>
</dbReference>
<accession>A0AAP2ACA0</accession>
<dbReference type="PRINTS" id="PR00969">
    <property type="entry name" value="CHAPERONPILI"/>
</dbReference>
<organism evidence="11 12">
    <name type="scientific">Lelliottia amnigena</name>
    <name type="common">Enterobacter amnigenus</name>
    <dbReference type="NCBI Taxonomy" id="61646"/>
    <lineage>
        <taxon>Bacteria</taxon>
        <taxon>Pseudomonadati</taxon>
        <taxon>Pseudomonadota</taxon>
        <taxon>Gammaproteobacteria</taxon>
        <taxon>Enterobacterales</taxon>
        <taxon>Enterobacteriaceae</taxon>
        <taxon>Lelliottia</taxon>
    </lineage>
</organism>
<keyword evidence="4" id="KW-0732">Signal</keyword>
<dbReference type="InterPro" id="IPR018046">
    <property type="entry name" value="Pili_assmbl_chaperone_CS"/>
</dbReference>